<name>A0ABP8ITC9_9BACT</name>
<evidence type="ECO:0000313" key="3">
    <source>
        <dbReference type="Proteomes" id="UP001500454"/>
    </source>
</evidence>
<dbReference type="Proteomes" id="UP001500454">
    <property type="component" value="Unassembled WGS sequence"/>
</dbReference>
<comment type="caution">
    <text evidence="2">The sequence shown here is derived from an EMBL/GenBank/DDBJ whole genome shotgun (WGS) entry which is preliminary data.</text>
</comment>
<proteinExistence type="predicted"/>
<sequence>MLIGGRQKATPANPCAVSRVWVTAARSSPGGSFLMTENETPQPAESGSGPHIERRYYIDVADAQKSATELMNTVQCDVEKFSPDLLANFEKRKGEQGRLRVDDEFHIKILGPWNGSVRVTEVTNQHFEFITLEGHPEAGRIRFSVRQLPQPARALRFEIHSWARSRDGLVAFAYSTIGVGKRVQEQTWVTFCQRVAEASGGKPIKPVQVVTVEQDGTEKHTDRHERT</sequence>
<dbReference type="Pfam" id="PF09348">
    <property type="entry name" value="DUF1990"/>
    <property type="match status" value="1"/>
</dbReference>
<evidence type="ECO:0000259" key="1">
    <source>
        <dbReference type="Pfam" id="PF09348"/>
    </source>
</evidence>
<protein>
    <submittedName>
        <fullName evidence="2">DUF1990 family protein</fullName>
    </submittedName>
</protein>
<organism evidence="2 3">
    <name type="scientific">Hymenobacter koreensis</name>
    <dbReference type="NCBI Taxonomy" id="1084523"/>
    <lineage>
        <taxon>Bacteria</taxon>
        <taxon>Pseudomonadati</taxon>
        <taxon>Bacteroidota</taxon>
        <taxon>Cytophagia</taxon>
        <taxon>Cytophagales</taxon>
        <taxon>Hymenobacteraceae</taxon>
        <taxon>Hymenobacter</taxon>
    </lineage>
</organism>
<keyword evidence="3" id="KW-1185">Reference proteome</keyword>
<feature type="domain" description="DUF1990" evidence="1">
    <location>
        <begin position="102"/>
        <end position="179"/>
    </location>
</feature>
<dbReference type="EMBL" id="BAABHA010000001">
    <property type="protein sequence ID" value="GAA4372068.1"/>
    <property type="molecule type" value="Genomic_DNA"/>
</dbReference>
<dbReference type="InterPro" id="IPR018960">
    <property type="entry name" value="DUF1990"/>
</dbReference>
<evidence type="ECO:0000313" key="2">
    <source>
        <dbReference type="EMBL" id="GAA4372068.1"/>
    </source>
</evidence>
<gene>
    <name evidence="2" type="ORF">GCM10023186_01150</name>
</gene>
<reference evidence="3" key="1">
    <citation type="journal article" date="2019" name="Int. J. Syst. Evol. Microbiol.">
        <title>The Global Catalogue of Microorganisms (GCM) 10K type strain sequencing project: providing services to taxonomists for standard genome sequencing and annotation.</title>
        <authorList>
            <consortium name="The Broad Institute Genomics Platform"/>
            <consortium name="The Broad Institute Genome Sequencing Center for Infectious Disease"/>
            <person name="Wu L."/>
            <person name="Ma J."/>
        </authorList>
    </citation>
    <scope>NUCLEOTIDE SEQUENCE [LARGE SCALE GENOMIC DNA]</scope>
    <source>
        <strain evidence="3">JCM 17924</strain>
    </source>
</reference>
<accession>A0ABP8ITC9</accession>